<reference evidence="15" key="1">
    <citation type="submission" date="2017-02" db="UniProtKB">
        <authorList>
            <consortium name="WormBaseParasite"/>
        </authorList>
    </citation>
    <scope>IDENTIFICATION</scope>
</reference>
<evidence type="ECO:0000256" key="2">
    <source>
        <dbReference type="ARBA" id="ARBA00004567"/>
    </source>
</evidence>
<keyword evidence="11 13" id="KW-0472">Membrane</keyword>
<dbReference type="InterPro" id="IPR019049">
    <property type="entry name" value="Nucleoporin_prot_Ndc1/Nup"/>
</dbReference>
<keyword evidence="4" id="KW-0813">Transport</keyword>
<evidence type="ECO:0000256" key="3">
    <source>
        <dbReference type="ARBA" id="ARBA00005760"/>
    </source>
</evidence>
<keyword evidence="7" id="KW-0653">Protein transport</keyword>
<evidence type="ECO:0000256" key="9">
    <source>
        <dbReference type="ARBA" id="ARBA00023010"/>
    </source>
</evidence>
<dbReference type="STRING" id="174720.A0A0N5BG69"/>
<keyword evidence="9" id="KW-0811">Translocation</keyword>
<keyword evidence="6" id="KW-0509">mRNA transport</keyword>
<evidence type="ECO:0000256" key="12">
    <source>
        <dbReference type="ARBA" id="ARBA00023242"/>
    </source>
</evidence>
<keyword evidence="8 13" id="KW-1133">Transmembrane helix</keyword>
<protein>
    <submittedName>
        <fullName evidence="15">Nucleoporin NDC1</fullName>
    </submittedName>
</protein>
<evidence type="ECO:0000256" key="4">
    <source>
        <dbReference type="ARBA" id="ARBA00022448"/>
    </source>
</evidence>
<dbReference type="GO" id="GO:0051028">
    <property type="term" value="P:mRNA transport"/>
    <property type="evidence" value="ECO:0007669"/>
    <property type="project" value="UniProtKB-KW"/>
</dbReference>
<proteinExistence type="inferred from homology"/>
<dbReference type="GO" id="GO:0030674">
    <property type="term" value="F:protein-macromolecule adaptor activity"/>
    <property type="evidence" value="ECO:0007669"/>
    <property type="project" value="TreeGrafter"/>
</dbReference>
<evidence type="ECO:0000256" key="7">
    <source>
        <dbReference type="ARBA" id="ARBA00022927"/>
    </source>
</evidence>
<comment type="subcellular location">
    <subcellularLocation>
        <location evidence="1">Nucleus membrane</location>
        <topology evidence="1">Multi-pass membrane protein</topology>
    </subcellularLocation>
    <subcellularLocation>
        <location evidence="2">Nucleus</location>
        <location evidence="2">Nuclear pore complex</location>
    </subcellularLocation>
</comment>
<feature type="transmembrane region" description="Helical" evidence="13">
    <location>
        <begin position="54"/>
        <end position="74"/>
    </location>
</feature>
<comment type="similarity">
    <text evidence="3">Belongs to the NDC1 family.</text>
</comment>
<dbReference type="AlphaFoldDB" id="A0A0N5BG69"/>
<evidence type="ECO:0000256" key="1">
    <source>
        <dbReference type="ARBA" id="ARBA00004232"/>
    </source>
</evidence>
<evidence type="ECO:0000256" key="10">
    <source>
        <dbReference type="ARBA" id="ARBA00023132"/>
    </source>
</evidence>
<dbReference type="Pfam" id="PF09531">
    <property type="entry name" value="Ndc1_Nup"/>
    <property type="match status" value="1"/>
</dbReference>
<evidence type="ECO:0000256" key="11">
    <source>
        <dbReference type="ARBA" id="ARBA00023136"/>
    </source>
</evidence>
<dbReference type="PANTHER" id="PTHR13269">
    <property type="entry name" value="NUCLEOPORIN NDC1"/>
    <property type="match status" value="1"/>
</dbReference>
<keyword evidence="10" id="KW-0906">Nuclear pore complex</keyword>
<sequence length="577" mass="67059">MFPHERQFRDSFNGLREESPKKSTLNFKRINPTPDDVRAKIEVWFHSLLLKRKLVSSIGVAILASVTLFIQTVITEFNITKPFSSLEQIFSNFFTFSFWFILFIQALIIFGLVFSMSHLVMSVSASDTLRFDDGISLIFCCSLIVGECLNVFFTFLNAHDPTSTQDDGDDLASARFTYHVFALVFVCTNFVFSTNFRYCFADDELPFQNVILSVLTPSSRSIYTYKYQDAIKSFKRATLLWLFYHVIVDFWSIKYLFTTGLLLYIVMIIYRIHLVYNFAVEILNLIVMQPYKFEMPTIYNITEPSEKQSRHIVNVFNCSDLMMKFFALYDIRYIAEKDYKRRCEIFQLSIPGNYPRNWNSIKNICLEIVNLVNGAISNANDIIHTTKMRDAAHLYGDPSSRFRQTMELRDFKGINDSGLWQRHSMKGGERLSDFGVGRVYGNMHEGKIDKLNGIAENIKNFIVPPKRFIYPADYVLAMYAIESIALIVSQSVEEDEFGSVQSDVIHITRELLKFYESLKKYSTHKYILPSKYNTNDDEIIRNLQSALQRAIVKILSPFMNLIENFSVDEQELIQKLF</sequence>
<evidence type="ECO:0000256" key="8">
    <source>
        <dbReference type="ARBA" id="ARBA00022989"/>
    </source>
</evidence>
<evidence type="ECO:0000313" key="15">
    <source>
        <dbReference type="WBParaSite" id="SPAL_0000497700.1"/>
    </source>
</evidence>
<organism evidence="14 15">
    <name type="scientific">Strongyloides papillosus</name>
    <name type="common">Intestinal threadworm</name>
    <dbReference type="NCBI Taxonomy" id="174720"/>
    <lineage>
        <taxon>Eukaryota</taxon>
        <taxon>Metazoa</taxon>
        <taxon>Ecdysozoa</taxon>
        <taxon>Nematoda</taxon>
        <taxon>Chromadorea</taxon>
        <taxon>Rhabditida</taxon>
        <taxon>Tylenchina</taxon>
        <taxon>Panagrolaimomorpha</taxon>
        <taxon>Strongyloidoidea</taxon>
        <taxon>Strongyloididae</taxon>
        <taxon>Strongyloides</taxon>
    </lineage>
</organism>
<feature type="transmembrane region" description="Helical" evidence="13">
    <location>
        <begin position="135"/>
        <end position="156"/>
    </location>
</feature>
<keyword evidence="14" id="KW-1185">Reference proteome</keyword>
<dbReference type="GO" id="GO:0015031">
    <property type="term" value="P:protein transport"/>
    <property type="evidence" value="ECO:0007669"/>
    <property type="project" value="UniProtKB-KW"/>
</dbReference>
<dbReference type="GO" id="GO:0031965">
    <property type="term" value="C:nuclear membrane"/>
    <property type="evidence" value="ECO:0007669"/>
    <property type="project" value="UniProtKB-SubCell"/>
</dbReference>
<dbReference type="GO" id="GO:0070762">
    <property type="term" value="C:nuclear pore transmembrane ring"/>
    <property type="evidence" value="ECO:0007669"/>
    <property type="project" value="TreeGrafter"/>
</dbReference>
<feature type="transmembrane region" description="Helical" evidence="13">
    <location>
        <begin position="176"/>
        <end position="192"/>
    </location>
</feature>
<evidence type="ECO:0000256" key="5">
    <source>
        <dbReference type="ARBA" id="ARBA00022692"/>
    </source>
</evidence>
<dbReference type="WBParaSite" id="SPAL_0000497700.1">
    <property type="protein sequence ID" value="SPAL_0000497700.1"/>
    <property type="gene ID" value="SPAL_0000497700"/>
</dbReference>
<feature type="transmembrane region" description="Helical" evidence="13">
    <location>
        <begin position="94"/>
        <end position="114"/>
    </location>
</feature>
<evidence type="ECO:0000256" key="6">
    <source>
        <dbReference type="ARBA" id="ARBA00022816"/>
    </source>
</evidence>
<name>A0A0N5BG69_STREA</name>
<feature type="transmembrane region" description="Helical" evidence="13">
    <location>
        <begin position="263"/>
        <end position="287"/>
    </location>
</feature>
<accession>A0A0N5BG69</accession>
<keyword evidence="12" id="KW-0539">Nucleus</keyword>
<dbReference type="GO" id="GO:0006999">
    <property type="term" value="P:nuclear pore organization"/>
    <property type="evidence" value="ECO:0007669"/>
    <property type="project" value="TreeGrafter"/>
</dbReference>
<evidence type="ECO:0000256" key="13">
    <source>
        <dbReference type="SAM" id="Phobius"/>
    </source>
</evidence>
<dbReference type="Proteomes" id="UP000046392">
    <property type="component" value="Unplaced"/>
</dbReference>
<keyword evidence="5 13" id="KW-0812">Transmembrane</keyword>
<dbReference type="PANTHER" id="PTHR13269:SF6">
    <property type="entry name" value="NUCLEOPORIN NDC1"/>
    <property type="match status" value="1"/>
</dbReference>
<evidence type="ECO:0000313" key="14">
    <source>
        <dbReference type="Proteomes" id="UP000046392"/>
    </source>
</evidence>